<organism evidence="1 2">
    <name type="scientific">Sphingomonas taxi</name>
    <dbReference type="NCBI Taxonomy" id="1549858"/>
    <lineage>
        <taxon>Bacteria</taxon>
        <taxon>Pseudomonadati</taxon>
        <taxon>Pseudomonadota</taxon>
        <taxon>Alphaproteobacteria</taxon>
        <taxon>Sphingomonadales</taxon>
        <taxon>Sphingomonadaceae</taxon>
        <taxon>Sphingomonas</taxon>
    </lineage>
</organism>
<dbReference type="GO" id="GO:0003887">
    <property type="term" value="F:DNA-directed DNA polymerase activity"/>
    <property type="evidence" value="ECO:0007669"/>
    <property type="project" value="InterPro"/>
</dbReference>
<dbReference type="PANTHER" id="PTHR38767:SF1">
    <property type="entry name" value="DNA POLYMERASE III SUBUNIT CHI"/>
    <property type="match status" value="1"/>
</dbReference>
<gene>
    <name evidence="1" type="ORF">DI640_04605</name>
</gene>
<dbReference type="SUPFAM" id="SSF102400">
    <property type="entry name" value="DNA polymerase III chi subunit"/>
    <property type="match status" value="1"/>
</dbReference>
<proteinExistence type="predicted"/>
<dbReference type="GO" id="GO:0006260">
    <property type="term" value="P:DNA replication"/>
    <property type="evidence" value="ECO:0007669"/>
    <property type="project" value="InterPro"/>
</dbReference>
<dbReference type="AlphaFoldDB" id="A0A2W4YZ05"/>
<sequence length="148" mass="16805">MQVDFYHLTSPLDRVLPRIAERVVATGGRLLIVAEPQEQRVALDRLLWSYAPESFLPHAQAGGNEDAAQPILIADDILETAPANTARNVAVVDGRWRDLTLTFDRAFHIFDDEAIREARLAWKALADREGVERRYWKQNDAGRWEQAA</sequence>
<accession>A0A2W4YZ05</accession>
<protein>
    <submittedName>
        <fullName evidence="1">DNA polymerase III subunit chi</fullName>
    </submittedName>
</protein>
<comment type="caution">
    <text evidence="1">The sequence shown here is derived from an EMBL/GenBank/DDBJ whole genome shotgun (WGS) entry which is preliminary data.</text>
</comment>
<dbReference type="GO" id="GO:0032298">
    <property type="term" value="P:positive regulation of DNA-templated DNA replication initiation"/>
    <property type="evidence" value="ECO:0007669"/>
    <property type="project" value="TreeGrafter"/>
</dbReference>
<dbReference type="InterPro" id="IPR007459">
    <property type="entry name" value="DNA_pol3_chi"/>
</dbReference>
<dbReference type="Proteomes" id="UP000249555">
    <property type="component" value="Unassembled WGS sequence"/>
</dbReference>
<dbReference type="EMBL" id="QFMX01000004">
    <property type="protein sequence ID" value="PZO75300.1"/>
    <property type="molecule type" value="Genomic_DNA"/>
</dbReference>
<dbReference type="GO" id="GO:0003677">
    <property type="term" value="F:DNA binding"/>
    <property type="evidence" value="ECO:0007669"/>
    <property type="project" value="InterPro"/>
</dbReference>
<dbReference type="InterPro" id="IPR036768">
    <property type="entry name" value="PolIII_chi_sf"/>
</dbReference>
<dbReference type="Pfam" id="PF04364">
    <property type="entry name" value="DNA_pol3_chi"/>
    <property type="match status" value="1"/>
</dbReference>
<reference evidence="1 2" key="1">
    <citation type="submission" date="2017-08" db="EMBL/GenBank/DDBJ databases">
        <title>Infants hospitalized years apart are colonized by the same room-sourced microbial strains.</title>
        <authorList>
            <person name="Brooks B."/>
            <person name="Olm M.R."/>
            <person name="Firek B.A."/>
            <person name="Baker R."/>
            <person name="Thomas B.C."/>
            <person name="Morowitz M.J."/>
            <person name="Banfield J.F."/>
        </authorList>
    </citation>
    <scope>NUCLEOTIDE SEQUENCE [LARGE SCALE GENOMIC DNA]</scope>
    <source>
        <strain evidence="1">S2_018_000_R3_119</strain>
    </source>
</reference>
<name>A0A2W4YZ05_9SPHN</name>
<evidence type="ECO:0000313" key="1">
    <source>
        <dbReference type="EMBL" id="PZO75300.1"/>
    </source>
</evidence>
<evidence type="ECO:0000313" key="2">
    <source>
        <dbReference type="Proteomes" id="UP000249555"/>
    </source>
</evidence>
<dbReference type="PANTHER" id="PTHR38767">
    <property type="entry name" value="DNA POLYMERASE III SUBUNIT CHI"/>
    <property type="match status" value="1"/>
</dbReference>
<dbReference type="Gene3D" id="3.40.50.10110">
    <property type="entry name" value="DNA polymerase III subunit chi"/>
    <property type="match status" value="1"/>
</dbReference>